<accession>A0A3N1PES1</accession>
<comment type="subcellular location">
    <subcellularLocation>
        <location evidence="1">Cell inner membrane</location>
        <topology evidence="1">Multi-pass membrane protein</topology>
    </subcellularLocation>
</comment>
<reference evidence="11 12" key="1">
    <citation type="submission" date="2018-11" db="EMBL/GenBank/DDBJ databases">
        <title>Genomic Encyclopedia of Type Strains, Phase IV (KMG-IV): sequencing the most valuable type-strain genomes for metagenomic binning, comparative biology and taxonomic classification.</title>
        <authorList>
            <person name="Goeker M."/>
        </authorList>
    </citation>
    <scope>NUCLEOTIDE SEQUENCE [LARGE SCALE GENOMIC DNA]</scope>
    <source>
        <strain evidence="11 12">DSM 21945</strain>
    </source>
</reference>
<feature type="transmembrane region" description="Helical" evidence="10">
    <location>
        <begin position="283"/>
        <end position="306"/>
    </location>
</feature>
<dbReference type="InterPro" id="IPR048279">
    <property type="entry name" value="MdtK-like"/>
</dbReference>
<dbReference type="EMBL" id="RJUL01000001">
    <property type="protein sequence ID" value="ROQ30464.1"/>
    <property type="molecule type" value="Genomic_DNA"/>
</dbReference>
<comment type="caution">
    <text evidence="11">The sequence shown here is derived from an EMBL/GenBank/DDBJ whole genome shotgun (WGS) entry which is preliminary data.</text>
</comment>
<gene>
    <name evidence="11" type="ORF">EDC28_101150</name>
</gene>
<evidence type="ECO:0000256" key="9">
    <source>
        <dbReference type="ARBA" id="ARBA00031636"/>
    </source>
</evidence>
<dbReference type="RefSeq" id="WP_244946519.1">
    <property type="nucleotide sequence ID" value="NZ_RJUL01000001.1"/>
</dbReference>
<evidence type="ECO:0000256" key="3">
    <source>
        <dbReference type="ARBA" id="ARBA00022449"/>
    </source>
</evidence>
<proteinExistence type="predicted"/>
<feature type="transmembrane region" description="Helical" evidence="10">
    <location>
        <begin position="318"/>
        <end position="337"/>
    </location>
</feature>
<keyword evidence="8 10" id="KW-0472">Membrane</keyword>
<evidence type="ECO:0000256" key="6">
    <source>
        <dbReference type="ARBA" id="ARBA00022989"/>
    </source>
</evidence>
<dbReference type="Pfam" id="PF01554">
    <property type="entry name" value="MatE"/>
    <property type="match status" value="2"/>
</dbReference>
<dbReference type="GO" id="GO:0015297">
    <property type="term" value="F:antiporter activity"/>
    <property type="evidence" value="ECO:0007669"/>
    <property type="project" value="UniProtKB-KW"/>
</dbReference>
<dbReference type="NCBIfam" id="TIGR00797">
    <property type="entry name" value="matE"/>
    <property type="match status" value="1"/>
</dbReference>
<dbReference type="STRING" id="584787.GCA_001247655_01744"/>
<feature type="transmembrane region" description="Helical" evidence="10">
    <location>
        <begin position="88"/>
        <end position="112"/>
    </location>
</feature>
<feature type="transmembrane region" description="Helical" evidence="10">
    <location>
        <begin position="357"/>
        <end position="378"/>
    </location>
</feature>
<evidence type="ECO:0000313" key="12">
    <source>
        <dbReference type="Proteomes" id="UP000268033"/>
    </source>
</evidence>
<evidence type="ECO:0000256" key="7">
    <source>
        <dbReference type="ARBA" id="ARBA00023065"/>
    </source>
</evidence>
<dbReference type="PIRSF" id="PIRSF006603">
    <property type="entry name" value="DinF"/>
    <property type="match status" value="1"/>
</dbReference>
<feature type="transmembrane region" description="Helical" evidence="10">
    <location>
        <begin position="416"/>
        <end position="435"/>
    </location>
</feature>
<evidence type="ECO:0000256" key="2">
    <source>
        <dbReference type="ARBA" id="ARBA00022448"/>
    </source>
</evidence>
<evidence type="ECO:0000256" key="1">
    <source>
        <dbReference type="ARBA" id="ARBA00004429"/>
    </source>
</evidence>
<feature type="transmembrane region" description="Helical" evidence="10">
    <location>
        <begin position="132"/>
        <end position="153"/>
    </location>
</feature>
<evidence type="ECO:0000313" key="11">
    <source>
        <dbReference type="EMBL" id="ROQ30464.1"/>
    </source>
</evidence>
<dbReference type="GO" id="GO:0006811">
    <property type="term" value="P:monoatomic ion transport"/>
    <property type="evidence" value="ECO:0007669"/>
    <property type="project" value="UniProtKB-KW"/>
</dbReference>
<evidence type="ECO:0000256" key="10">
    <source>
        <dbReference type="SAM" id="Phobius"/>
    </source>
</evidence>
<dbReference type="GO" id="GO:0005886">
    <property type="term" value="C:plasma membrane"/>
    <property type="evidence" value="ECO:0007669"/>
    <property type="project" value="UniProtKB-SubCell"/>
</dbReference>
<dbReference type="Proteomes" id="UP000268033">
    <property type="component" value="Unassembled WGS sequence"/>
</dbReference>
<keyword evidence="6 10" id="KW-1133">Transmembrane helix</keyword>
<dbReference type="PANTHER" id="PTHR43298:SF2">
    <property type="entry name" value="FMN_FAD EXPORTER YEEO-RELATED"/>
    <property type="match status" value="1"/>
</dbReference>
<feature type="transmembrane region" description="Helical" evidence="10">
    <location>
        <begin position="192"/>
        <end position="215"/>
    </location>
</feature>
<protein>
    <recommendedName>
        <fullName evidence="9">Multidrug-efflux transporter</fullName>
    </recommendedName>
</protein>
<evidence type="ECO:0000256" key="8">
    <source>
        <dbReference type="ARBA" id="ARBA00023136"/>
    </source>
</evidence>
<keyword evidence="12" id="KW-1185">Reference proteome</keyword>
<sequence length="453" mass="48750">MRDLTQGSVTKQILAMALPITVGMVVQTLYLMVDLYFVASLGSTALAGVNAASNVMMLVMALTQMLSVGTVALIARAVGARQTGNANLVFNQALLIALLLTALTLGFGYWVADTYMASLAADAPTRQAGIVYLHWYLPGLALMFVSSVMGAALRGTGIVKPTMVVQMLTVLANIILTPIMTAGWLTGYPLGVMGAAFSSTLAVLVGVVLLAWYFLRLEHLVKLDIALLKPNFAVWKQLFNIGLPSGGEFLMLFASTALSYWVIKDFGSQAQAAYGVGSRLMQFFFMPAMAVSFALPAIVGQNLGAGQGGRIREALNKALLIEVVLMTFAMLLCQWQPQALAEVFTQDPAVLAFAEQFLAIISFIFVASGINFTCSSFFQGMGNTWPALFTAASRLALFAAGAFYLAHQGDFALTELWHWSVWVGFMQAVLSYVLARREMARKLPTLVPLDAQG</sequence>
<feature type="transmembrane region" description="Helical" evidence="10">
    <location>
        <begin position="53"/>
        <end position="76"/>
    </location>
</feature>
<organism evidence="11 12">
    <name type="scientific">Gallaecimonas pentaromativorans</name>
    <dbReference type="NCBI Taxonomy" id="584787"/>
    <lineage>
        <taxon>Bacteria</taxon>
        <taxon>Pseudomonadati</taxon>
        <taxon>Pseudomonadota</taxon>
        <taxon>Gammaproteobacteria</taxon>
        <taxon>Enterobacterales</taxon>
        <taxon>Gallaecimonadaceae</taxon>
        <taxon>Gallaecimonas</taxon>
    </lineage>
</organism>
<feature type="transmembrane region" description="Helical" evidence="10">
    <location>
        <begin position="12"/>
        <end position="33"/>
    </location>
</feature>
<feature type="transmembrane region" description="Helical" evidence="10">
    <location>
        <begin position="165"/>
        <end position="186"/>
    </location>
</feature>
<keyword evidence="7" id="KW-0406">Ion transport</keyword>
<feature type="transmembrane region" description="Helical" evidence="10">
    <location>
        <begin position="238"/>
        <end position="263"/>
    </location>
</feature>
<feature type="transmembrane region" description="Helical" evidence="10">
    <location>
        <begin position="385"/>
        <end position="404"/>
    </location>
</feature>
<evidence type="ECO:0000256" key="4">
    <source>
        <dbReference type="ARBA" id="ARBA00022475"/>
    </source>
</evidence>
<dbReference type="InterPro" id="IPR050222">
    <property type="entry name" value="MATE_MdtK"/>
</dbReference>
<keyword evidence="5 10" id="KW-0812">Transmembrane</keyword>
<dbReference type="GO" id="GO:0042910">
    <property type="term" value="F:xenobiotic transmembrane transporter activity"/>
    <property type="evidence" value="ECO:0007669"/>
    <property type="project" value="InterPro"/>
</dbReference>
<dbReference type="InterPro" id="IPR002528">
    <property type="entry name" value="MATE_fam"/>
</dbReference>
<keyword evidence="2" id="KW-0813">Transport</keyword>
<keyword evidence="3" id="KW-0050">Antiport</keyword>
<dbReference type="AlphaFoldDB" id="A0A3N1PES1"/>
<dbReference type="PANTHER" id="PTHR43298">
    <property type="entry name" value="MULTIDRUG RESISTANCE PROTEIN NORM-RELATED"/>
    <property type="match status" value="1"/>
</dbReference>
<name>A0A3N1PES1_9GAMM</name>
<evidence type="ECO:0000256" key="5">
    <source>
        <dbReference type="ARBA" id="ARBA00022692"/>
    </source>
</evidence>
<keyword evidence="4" id="KW-1003">Cell membrane</keyword>